<dbReference type="InterPro" id="IPR014710">
    <property type="entry name" value="RmlC-like_jellyroll"/>
</dbReference>
<evidence type="ECO:0000256" key="3">
    <source>
        <dbReference type="ARBA" id="ARBA00023211"/>
    </source>
</evidence>
<dbReference type="InterPro" id="IPR047581">
    <property type="entry name" value="EcSI_cupin"/>
</dbReference>
<dbReference type="CDD" id="cd20309">
    <property type="entry name" value="cupin_EcSI"/>
    <property type="match status" value="1"/>
</dbReference>
<keyword evidence="10" id="KW-1185">Reference proteome</keyword>
<dbReference type="EMBL" id="BSPC01000095">
    <property type="protein sequence ID" value="GLS24021.1"/>
    <property type="molecule type" value="Genomic_DNA"/>
</dbReference>
<proteinExistence type="inferred from homology"/>
<evidence type="ECO:0000256" key="2">
    <source>
        <dbReference type="ARBA" id="ARBA00022723"/>
    </source>
</evidence>
<evidence type="ECO:0000256" key="1">
    <source>
        <dbReference type="ARBA" id="ARBA00001936"/>
    </source>
</evidence>
<evidence type="ECO:0000256" key="8">
    <source>
        <dbReference type="ARBA" id="ARBA00044972"/>
    </source>
</evidence>
<gene>
    <name evidence="9" type="ORF">GCM10007874_70420</name>
</gene>
<evidence type="ECO:0000256" key="5">
    <source>
        <dbReference type="ARBA" id="ARBA00023277"/>
    </source>
</evidence>
<dbReference type="Pfam" id="PF07385">
    <property type="entry name" value="Lyx_isomer"/>
    <property type="match status" value="1"/>
</dbReference>
<accession>A0ABQ6D0I6</accession>
<dbReference type="RefSeq" id="WP_284316942.1">
    <property type="nucleotide sequence ID" value="NZ_BSPC01000095.1"/>
</dbReference>
<evidence type="ECO:0000313" key="10">
    <source>
        <dbReference type="Proteomes" id="UP001156882"/>
    </source>
</evidence>
<evidence type="ECO:0000256" key="4">
    <source>
        <dbReference type="ARBA" id="ARBA00023235"/>
    </source>
</evidence>
<organism evidence="9 10">
    <name type="scientific">Labrys miyagiensis</name>
    <dbReference type="NCBI Taxonomy" id="346912"/>
    <lineage>
        <taxon>Bacteria</taxon>
        <taxon>Pseudomonadati</taxon>
        <taxon>Pseudomonadota</taxon>
        <taxon>Alphaproteobacteria</taxon>
        <taxon>Hyphomicrobiales</taxon>
        <taxon>Xanthobacteraceae</taxon>
        <taxon>Labrys</taxon>
    </lineage>
</organism>
<dbReference type="EC" id="5.3.1.15" evidence="8"/>
<keyword evidence="5" id="KW-0119">Carbohydrate metabolism</keyword>
<sequence>MKRSEINRQQKAASALFADYRFALPPFAAWGEAQWRADPETAHYCRAHQMGWDVTDFGSGDFEKRGLVIFCVRNGLQSQAHSKPYAEKLLVVGEDQETPTHAHRIKMEDIIVRGGGNLIIEFHNMTEDGRRADTPVEVRVDGVRTALEPGAPLRLTPGQSVTITRNLWHRFYGEPGKGTVFVGEVSQVNDDLTDNIFLDGLGRFAAIEEDEEKLYPLWNELPE</sequence>
<comment type="caution">
    <text evidence="9">The sequence shown here is derived from an EMBL/GenBank/DDBJ whole genome shotgun (WGS) entry which is preliminary data.</text>
</comment>
<keyword evidence="2" id="KW-0479">Metal-binding</keyword>
<dbReference type="SUPFAM" id="SSF51182">
    <property type="entry name" value="RmlC-like cupins"/>
    <property type="match status" value="1"/>
</dbReference>
<evidence type="ECO:0000256" key="7">
    <source>
        <dbReference type="ARBA" id="ARBA00044951"/>
    </source>
</evidence>
<keyword evidence="3" id="KW-0464">Manganese</keyword>
<comment type="cofactor">
    <cofactor evidence="1">
        <name>Mn(2+)</name>
        <dbReference type="ChEBI" id="CHEBI:29035"/>
    </cofactor>
</comment>
<keyword evidence="4" id="KW-0413">Isomerase</keyword>
<evidence type="ECO:0000313" key="9">
    <source>
        <dbReference type="EMBL" id="GLS24021.1"/>
    </source>
</evidence>
<dbReference type="Gene3D" id="2.60.120.10">
    <property type="entry name" value="Jelly Rolls"/>
    <property type="match status" value="1"/>
</dbReference>
<evidence type="ECO:0000256" key="6">
    <source>
        <dbReference type="ARBA" id="ARBA00044907"/>
    </source>
</evidence>
<name>A0ABQ6D0I6_9HYPH</name>
<dbReference type="InterPro" id="IPR010864">
    <property type="entry name" value="D-lyxose_isomer"/>
</dbReference>
<comment type="similarity">
    <text evidence="7">Belongs to the D-lyxose ketol-isomerase family.</text>
</comment>
<dbReference type="InterPro" id="IPR011051">
    <property type="entry name" value="RmlC_Cupin_sf"/>
</dbReference>
<reference evidence="10" key="1">
    <citation type="journal article" date="2019" name="Int. J. Syst. Evol. Microbiol.">
        <title>The Global Catalogue of Microorganisms (GCM) 10K type strain sequencing project: providing services to taxonomists for standard genome sequencing and annotation.</title>
        <authorList>
            <consortium name="The Broad Institute Genomics Platform"/>
            <consortium name="The Broad Institute Genome Sequencing Center for Infectious Disease"/>
            <person name="Wu L."/>
            <person name="Ma J."/>
        </authorList>
    </citation>
    <scope>NUCLEOTIDE SEQUENCE [LARGE SCALE GENOMIC DNA]</scope>
    <source>
        <strain evidence="10">NBRC 101365</strain>
    </source>
</reference>
<protein>
    <recommendedName>
        <fullName evidence="8">D-lyxose ketol-isomerase</fullName>
        <ecNumber evidence="8">5.3.1.15</ecNumber>
    </recommendedName>
</protein>
<dbReference type="Proteomes" id="UP001156882">
    <property type="component" value="Unassembled WGS sequence"/>
</dbReference>
<comment type="catalytic activity">
    <reaction evidence="6">
        <text>D-lyxose = D-xylulose</text>
        <dbReference type="Rhea" id="RHEA:14201"/>
        <dbReference type="ChEBI" id="CHEBI:16789"/>
        <dbReference type="ChEBI" id="CHEBI:17140"/>
        <dbReference type="EC" id="5.3.1.15"/>
    </reaction>
</comment>